<evidence type="ECO:0000313" key="2">
    <source>
        <dbReference type="Proteomes" id="UP000775547"/>
    </source>
</evidence>
<sequence>MDFGKFLQQQEFYLKSHASQELIFAQIPWASAGAEQSRVQRDQEALLLGMPEEVRMEQTTKEKLLAALLTANAELIDALQQYDDLE</sequence>
<dbReference type="EMBL" id="JABCKV010006097">
    <property type="protein sequence ID" value="KAG5633248.1"/>
    <property type="molecule type" value="Genomic_DNA"/>
</dbReference>
<feature type="non-terminal residue" evidence="1">
    <location>
        <position position="86"/>
    </location>
</feature>
<comment type="caution">
    <text evidence="1">The sequence shown here is derived from an EMBL/GenBank/DDBJ whole genome shotgun (WGS) entry which is preliminary data.</text>
</comment>
<reference evidence="1" key="2">
    <citation type="submission" date="2021-10" db="EMBL/GenBank/DDBJ databases">
        <title>Phylogenomics reveals ancestral predisposition of the termite-cultivated fungus Termitomyces towards a domesticated lifestyle.</title>
        <authorList>
            <person name="Auxier B."/>
            <person name="Grum-Grzhimaylo A."/>
            <person name="Cardenas M.E."/>
            <person name="Lodge J.D."/>
            <person name="Laessoe T."/>
            <person name="Pedersen O."/>
            <person name="Smith M.E."/>
            <person name="Kuyper T.W."/>
            <person name="Franco-Molano E.A."/>
            <person name="Baroni T.J."/>
            <person name="Aanen D.K."/>
        </authorList>
    </citation>
    <scope>NUCLEOTIDE SEQUENCE</scope>
    <source>
        <strain evidence="1">AP01</strain>
        <tissue evidence="1">Mycelium</tissue>
    </source>
</reference>
<dbReference type="OrthoDB" id="10255964at2759"/>
<accession>A0A9P7FKT0</accession>
<name>A0A9P7FKT0_9AGAR</name>
<protein>
    <submittedName>
        <fullName evidence="1">Uncharacterized protein</fullName>
    </submittedName>
</protein>
<gene>
    <name evidence="1" type="ORF">DXG03_007946</name>
</gene>
<proteinExistence type="predicted"/>
<keyword evidence="2" id="KW-1185">Reference proteome</keyword>
<dbReference type="AlphaFoldDB" id="A0A9P7FKT0"/>
<organism evidence="1 2">
    <name type="scientific">Asterophora parasitica</name>
    <dbReference type="NCBI Taxonomy" id="117018"/>
    <lineage>
        <taxon>Eukaryota</taxon>
        <taxon>Fungi</taxon>
        <taxon>Dikarya</taxon>
        <taxon>Basidiomycota</taxon>
        <taxon>Agaricomycotina</taxon>
        <taxon>Agaricomycetes</taxon>
        <taxon>Agaricomycetidae</taxon>
        <taxon>Agaricales</taxon>
        <taxon>Tricholomatineae</taxon>
        <taxon>Lyophyllaceae</taxon>
        <taxon>Asterophora</taxon>
    </lineage>
</organism>
<reference evidence="1" key="1">
    <citation type="submission" date="2020-07" db="EMBL/GenBank/DDBJ databases">
        <authorList>
            <person name="Nieuwenhuis M."/>
            <person name="Van De Peppel L.J.J."/>
        </authorList>
    </citation>
    <scope>NUCLEOTIDE SEQUENCE</scope>
    <source>
        <strain evidence="1">AP01</strain>
        <tissue evidence="1">Mycelium</tissue>
    </source>
</reference>
<evidence type="ECO:0000313" key="1">
    <source>
        <dbReference type="EMBL" id="KAG5633248.1"/>
    </source>
</evidence>
<dbReference type="Proteomes" id="UP000775547">
    <property type="component" value="Unassembled WGS sequence"/>
</dbReference>